<evidence type="ECO:0000313" key="1">
    <source>
        <dbReference type="EMBL" id="GAA5509903.1"/>
    </source>
</evidence>
<dbReference type="Proteomes" id="UP001416858">
    <property type="component" value="Unassembled WGS sequence"/>
</dbReference>
<evidence type="ECO:0000313" key="2">
    <source>
        <dbReference type="Proteomes" id="UP001416858"/>
    </source>
</evidence>
<name>A0ABP9W1X8_9BACT</name>
<keyword evidence="2" id="KW-1185">Reference proteome</keyword>
<sequence length="1001" mass="107741">MMMRPAEHSLARWIRWISFAGMLGIMLAWGGGTEVSAQAPPAARPKPAAAAKDNTRYWTTSWDFDSVDVKRLSERLKRLGIGIPIEMEGAVSVNLNVSVPLTALTDAKKYRLEGLVRSPRLKLEQLVLEDFQTHVQIADGVMTVDQINGRLIDAAGPRGARQVNRAGAGRVTGAATLQLSPLGQIDAAITTESVAIQPLHQLILAIQARDDQQPLHGVVSGEIQFQAPLKSIREIQSWNATTQLRIDSLARGDALPLDIPSASISIADGVLMANDLQIRSSASADLSASLQGRIELNQQQRFSFAVRANDLPLDTLAQLAGANANRFAAGQVDLDATATGELAQSKWTMAGRVASPRLSIAGVQLGLIEHAFEFDQQHFKLAPIGASGNPPRDDLIVQNVQANYTLQDRRWVLSQIDAQLFGGEISGEASVALDKQDSSTLNLSWQGLSPNVNAQLFSLADVVISASSSGKIDWTLPAGDWSRLADQSGNVQVQLDSIKVGDADIGQMDLVISKSDDALKLTADGNLFGGDVKVETQSDVTADMTWQDLWQRPSQIRLSVNRIRIDRLVMVMPQQSWLVPRFRQLRGLVSADIELDGALGASQQDAPLRSTAGIQLDHLSLGTVLITHRLEIALRTRGSSVDVDKVSGIYAGGRITARGQWDVLQNDGHIDVQVASVDASPSIRLLSEQVADFVEGKLSGQFHVTGGGSIRARGAVQAHDAVVAGIPVGDANSGMIASYSLGSGQWDASFSSIHGEVARGRLRGFAKLKSSYRPNRFDLASQWSFERVNFAKFIADAGGGSFSYANGQVRGKLTLGGEAIASSDDLRGSFSTELDGSQASAIPGLSEAQRFLGAVPLAGIRIEDGQLSGTITRGRARIDEFVLSSPQLKVWADGYVQLDNLRMDVEAVISTGNFQASQVMEVYLQIASFTSLSPVALFIRINQLLSNRTIYVDVGGTLYDPKLRLRPLATLRDEVARYIVSEVLGLNCAVFGSENPFQAQN</sequence>
<comment type="caution">
    <text evidence="1">The sequence shown here is derived from an EMBL/GenBank/DDBJ whole genome shotgun (WGS) entry which is preliminary data.</text>
</comment>
<organism evidence="1 2">
    <name type="scientific">Novipirellula caenicola</name>
    <dbReference type="NCBI Taxonomy" id="1536901"/>
    <lineage>
        <taxon>Bacteria</taxon>
        <taxon>Pseudomonadati</taxon>
        <taxon>Planctomycetota</taxon>
        <taxon>Planctomycetia</taxon>
        <taxon>Pirellulales</taxon>
        <taxon>Pirellulaceae</taxon>
        <taxon>Novipirellula</taxon>
    </lineage>
</organism>
<evidence type="ECO:0008006" key="3">
    <source>
        <dbReference type="Google" id="ProtNLM"/>
    </source>
</evidence>
<reference evidence="1 2" key="1">
    <citation type="submission" date="2024-02" db="EMBL/GenBank/DDBJ databases">
        <title>Rhodopirellula caenicola NBRC 110016.</title>
        <authorList>
            <person name="Ichikawa N."/>
            <person name="Katano-Makiyama Y."/>
            <person name="Hidaka K."/>
        </authorList>
    </citation>
    <scope>NUCLEOTIDE SEQUENCE [LARGE SCALE GENOMIC DNA]</scope>
    <source>
        <strain evidence="1 2">NBRC 110016</strain>
    </source>
</reference>
<gene>
    <name evidence="1" type="ORF">Rcae01_05408</name>
</gene>
<dbReference type="EMBL" id="BAABRO010000017">
    <property type="protein sequence ID" value="GAA5509903.1"/>
    <property type="molecule type" value="Genomic_DNA"/>
</dbReference>
<accession>A0ABP9W1X8</accession>
<proteinExistence type="predicted"/>
<dbReference type="RefSeq" id="WP_345687372.1">
    <property type="nucleotide sequence ID" value="NZ_BAABRO010000017.1"/>
</dbReference>
<dbReference type="PANTHER" id="PTHR30441:SF8">
    <property type="entry name" value="DUF748 DOMAIN-CONTAINING PROTEIN"/>
    <property type="match status" value="1"/>
</dbReference>
<protein>
    <recommendedName>
        <fullName evidence="3">AsmA-like C-terminal domain-containing protein</fullName>
    </recommendedName>
</protein>
<dbReference type="InterPro" id="IPR052894">
    <property type="entry name" value="AsmA-related"/>
</dbReference>
<dbReference type="PANTHER" id="PTHR30441">
    <property type="entry name" value="DUF748 DOMAIN-CONTAINING PROTEIN"/>
    <property type="match status" value="1"/>
</dbReference>